<evidence type="ECO:0000313" key="3">
    <source>
        <dbReference type="EMBL" id="SFK47930.1"/>
    </source>
</evidence>
<sequence length="345" mass="37083">MTVTSSASLASRLRKRANVALMWRKVFAFSALALFGAGLTGCAINRFERREAWRDQAEQACIARKLVQPTAWVSLAREIDGPGPCGMQQPYRVTRLGNGTVALKQRMTLACPALAEAEAWLADTIQPAANLYFGVPVAEINAGSYSCRGRNNQVGAKLSEHSFGNAVDIMSFTLADGHVITVKGGWRGTEAEQAFLREVFVGACARFTTVLAPGSNVFHYDHIHVDLARHDPRGLRRVCKPLLKFESQLYAADGTPRPMATPRPPMRQPAAPQAPVDVEEDDPYGLSPTSSRSGASRYARSPSPSAPSAYVAAPPPPRPRVAAAPAAGDEAEPIPAHGPSDEPIY</sequence>
<protein>
    <submittedName>
        <fullName evidence="3">Extensin-like protein C-terminus</fullName>
    </submittedName>
</protein>
<dbReference type="AlphaFoldDB" id="A0A1I3ZVJ4"/>
<evidence type="ECO:0000259" key="2">
    <source>
        <dbReference type="Pfam" id="PF06904"/>
    </source>
</evidence>
<name>A0A1I3ZVJ4_9HYPH</name>
<dbReference type="Proteomes" id="UP000198804">
    <property type="component" value="Unassembled WGS sequence"/>
</dbReference>
<feature type="region of interest" description="Disordered" evidence="1">
    <location>
        <begin position="253"/>
        <end position="345"/>
    </location>
</feature>
<gene>
    <name evidence="3" type="ORF">SAMN04488125_102111</name>
</gene>
<dbReference type="EMBL" id="FOSV01000002">
    <property type="protein sequence ID" value="SFK47930.1"/>
    <property type="molecule type" value="Genomic_DNA"/>
</dbReference>
<proteinExistence type="predicted"/>
<reference evidence="4" key="1">
    <citation type="submission" date="2016-10" db="EMBL/GenBank/DDBJ databases">
        <authorList>
            <person name="Varghese N."/>
            <person name="Submissions S."/>
        </authorList>
    </citation>
    <scope>NUCLEOTIDE SEQUENCE [LARGE SCALE GENOMIC DNA]</scope>
    <source>
        <strain evidence="4">CGMCC 1.6474</strain>
    </source>
</reference>
<feature type="domain" description="Extensin-like C-terminal" evidence="2">
    <location>
        <begin position="60"/>
        <end position="240"/>
    </location>
</feature>
<evidence type="ECO:0000313" key="4">
    <source>
        <dbReference type="Proteomes" id="UP000198804"/>
    </source>
</evidence>
<keyword evidence="4" id="KW-1185">Reference proteome</keyword>
<dbReference type="STRING" id="414703.SAMN04488125_102111"/>
<feature type="compositionally biased region" description="Low complexity" evidence="1">
    <location>
        <begin position="290"/>
        <end position="312"/>
    </location>
</feature>
<organism evidence="3 4">
    <name type="scientific">Methylorubrum salsuginis</name>
    <dbReference type="NCBI Taxonomy" id="414703"/>
    <lineage>
        <taxon>Bacteria</taxon>
        <taxon>Pseudomonadati</taxon>
        <taxon>Pseudomonadota</taxon>
        <taxon>Alphaproteobacteria</taxon>
        <taxon>Hyphomicrobiales</taxon>
        <taxon>Methylobacteriaceae</taxon>
        <taxon>Methylorubrum</taxon>
    </lineage>
</organism>
<dbReference type="Pfam" id="PF06904">
    <property type="entry name" value="Extensin-like_C"/>
    <property type="match status" value="1"/>
</dbReference>
<accession>A0A1I3ZVJ4</accession>
<evidence type="ECO:0000256" key="1">
    <source>
        <dbReference type="SAM" id="MobiDB-lite"/>
    </source>
</evidence>
<dbReference type="InterPro" id="IPR009683">
    <property type="entry name" value="Extensin-like_C"/>
</dbReference>